<reference evidence="7 8" key="1">
    <citation type="journal article" date="2024" name="Science">
        <title>Giant polyketide synthase enzymes in the biosynthesis of giant marine polyether toxins.</title>
        <authorList>
            <person name="Fallon T.R."/>
            <person name="Shende V.V."/>
            <person name="Wierzbicki I.H."/>
            <person name="Pendleton A.L."/>
            <person name="Watervoot N.F."/>
            <person name="Auber R.P."/>
            <person name="Gonzalez D.J."/>
            <person name="Wisecaver J.H."/>
            <person name="Moore B.S."/>
        </authorList>
    </citation>
    <scope>NUCLEOTIDE SEQUENCE [LARGE SCALE GENOMIC DNA]</scope>
    <source>
        <strain evidence="7 8">12B1</strain>
    </source>
</reference>
<dbReference type="Proteomes" id="UP001515480">
    <property type="component" value="Unassembled WGS sequence"/>
</dbReference>
<evidence type="ECO:0000256" key="2">
    <source>
        <dbReference type="ARBA" id="ARBA00013194"/>
    </source>
</evidence>
<feature type="domain" description="PPIase FKBP-type" evidence="6">
    <location>
        <begin position="91"/>
        <end position="185"/>
    </location>
</feature>
<dbReference type="InterPro" id="IPR001179">
    <property type="entry name" value="PPIase_FKBP_dom"/>
</dbReference>
<dbReference type="Pfam" id="PF00254">
    <property type="entry name" value="FKBP_C"/>
    <property type="match status" value="1"/>
</dbReference>
<evidence type="ECO:0000313" key="8">
    <source>
        <dbReference type="Proteomes" id="UP001515480"/>
    </source>
</evidence>
<evidence type="ECO:0000313" key="7">
    <source>
        <dbReference type="EMBL" id="KAL1518923.1"/>
    </source>
</evidence>
<protein>
    <recommendedName>
        <fullName evidence="2 5">peptidylprolyl isomerase</fullName>
        <ecNumber evidence="2 5">5.2.1.8</ecNumber>
    </recommendedName>
</protein>
<organism evidence="7 8">
    <name type="scientific">Prymnesium parvum</name>
    <name type="common">Toxic golden alga</name>
    <dbReference type="NCBI Taxonomy" id="97485"/>
    <lineage>
        <taxon>Eukaryota</taxon>
        <taxon>Haptista</taxon>
        <taxon>Haptophyta</taxon>
        <taxon>Prymnesiophyceae</taxon>
        <taxon>Prymnesiales</taxon>
        <taxon>Prymnesiaceae</taxon>
        <taxon>Prymnesium</taxon>
    </lineage>
</organism>
<dbReference type="PANTHER" id="PTHR43811:SF19">
    <property type="entry name" value="39 KDA FK506-BINDING NUCLEAR PROTEIN"/>
    <property type="match status" value="1"/>
</dbReference>
<dbReference type="Gene3D" id="3.10.50.40">
    <property type="match status" value="1"/>
</dbReference>
<sequence length="198" mass="20494">MLGLACAFTAFALPTPRLARLTLGVAAEAHRHAPPGMGLSRRDALVLAGAASWATAFQAAQAAEITTKAGVAIPYTVLKSAPAGGGSPKVGDLVAIRFKGAVKATGAVFDDILESPEPYYMRLGSLKVLPAVEEVLPYMKSGDKWQLTIPGSLGFGDKGRSASPGKPRIPANAELDFTLELVAVPGRDEEIIEAGLGD</sequence>
<keyword evidence="4 5" id="KW-0413">Isomerase</keyword>
<keyword evidence="8" id="KW-1185">Reference proteome</keyword>
<comment type="catalytic activity">
    <reaction evidence="1 5">
        <text>[protein]-peptidylproline (omega=180) = [protein]-peptidylproline (omega=0)</text>
        <dbReference type="Rhea" id="RHEA:16237"/>
        <dbReference type="Rhea" id="RHEA-COMP:10747"/>
        <dbReference type="Rhea" id="RHEA-COMP:10748"/>
        <dbReference type="ChEBI" id="CHEBI:83833"/>
        <dbReference type="ChEBI" id="CHEBI:83834"/>
        <dbReference type="EC" id="5.2.1.8"/>
    </reaction>
</comment>
<dbReference type="SUPFAM" id="SSF54534">
    <property type="entry name" value="FKBP-like"/>
    <property type="match status" value="1"/>
</dbReference>
<name>A0AB34JCY8_PRYPA</name>
<comment type="caution">
    <text evidence="7">The sequence shown here is derived from an EMBL/GenBank/DDBJ whole genome shotgun (WGS) entry which is preliminary data.</text>
</comment>
<dbReference type="InterPro" id="IPR046357">
    <property type="entry name" value="PPIase_dom_sf"/>
</dbReference>
<dbReference type="GO" id="GO:0003755">
    <property type="term" value="F:peptidyl-prolyl cis-trans isomerase activity"/>
    <property type="evidence" value="ECO:0007669"/>
    <property type="project" value="UniProtKB-KW"/>
</dbReference>
<evidence type="ECO:0000256" key="1">
    <source>
        <dbReference type="ARBA" id="ARBA00000971"/>
    </source>
</evidence>
<dbReference type="AlphaFoldDB" id="A0AB34JCY8"/>
<evidence type="ECO:0000256" key="3">
    <source>
        <dbReference type="ARBA" id="ARBA00023110"/>
    </source>
</evidence>
<dbReference type="EC" id="5.2.1.8" evidence="2 5"/>
<evidence type="ECO:0000256" key="4">
    <source>
        <dbReference type="ARBA" id="ARBA00023235"/>
    </source>
</evidence>
<keyword evidence="3 5" id="KW-0697">Rotamase</keyword>
<accession>A0AB34JCY8</accession>
<evidence type="ECO:0000256" key="5">
    <source>
        <dbReference type="PROSITE-ProRule" id="PRU00277"/>
    </source>
</evidence>
<dbReference type="PROSITE" id="PS50059">
    <property type="entry name" value="FKBP_PPIASE"/>
    <property type="match status" value="1"/>
</dbReference>
<dbReference type="EMBL" id="JBGBPQ010000010">
    <property type="protein sequence ID" value="KAL1518923.1"/>
    <property type="molecule type" value="Genomic_DNA"/>
</dbReference>
<gene>
    <name evidence="7" type="ORF">AB1Y20_003195</name>
</gene>
<dbReference type="PANTHER" id="PTHR43811">
    <property type="entry name" value="FKBP-TYPE PEPTIDYL-PROLYL CIS-TRANS ISOMERASE FKPA"/>
    <property type="match status" value="1"/>
</dbReference>
<proteinExistence type="predicted"/>
<evidence type="ECO:0000259" key="6">
    <source>
        <dbReference type="PROSITE" id="PS50059"/>
    </source>
</evidence>